<evidence type="ECO:0000256" key="1">
    <source>
        <dbReference type="SAM" id="Phobius"/>
    </source>
</evidence>
<organism evidence="2 3">
    <name type="scientific">Acaryochloris thomasi RCC1774</name>
    <dbReference type="NCBI Taxonomy" id="1764569"/>
    <lineage>
        <taxon>Bacteria</taxon>
        <taxon>Bacillati</taxon>
        <taxon>Cyanobacteriota</taxon>
        <taxon>Cyanophyceae</taxon>
        <taxon>Acaryochloridales</taxon>
        <taxon>Acaryochloridaceae</taxon>
        <taxon>Acaryochloris</taxon>
        <taxon>Acaryochloris thomasi</taxon>
    </lineage>
</organism>
<keyword evidence="1" id="KW-1133">Transmembrane helix</keyword>
<evidence type="ECO:0000313" key="3">
    <source>
        <dbReference type="Proteomes" id="UP000248857"/>
    </source>
</evidence>
<keyword evidence="1" id="KW-0812">Transmembrane</keyword>
<evidence type="ECO:0008006" key="4">
    <source>
        <dbReference type="Google" id="ProtNLM"/>
    </source>
</evidence>
<keyword evidence="3" id="KW-1185">Reference proteome</keyword>
<comment type="caution">
    <text evidence="2">The sequence shown here is derived from an EMBL/GenBank/DDBJ whole genome shotgun (WGS) entry which is preliminary data.</text>
</comment>
<dbReference type="RefSeq" id="WP_110987564.1">
    <property type="nucleotide sequence ID" value="NZ_CAWNWM010000013.1"/>
</dbReference>
<dbReference type="OrthoDB" id="428329at2"/>
<evidence type="ECO:0000313" key="2">
    <source>
        <dbReference type="EMBL" id="PZD71962.1"/>
    </source>
</evidence>
<feature type="transmembrane region" description="Helical" evidence="1">
    <location>
        <begin position="59"/>
        <end position="80"/>
    </location>
</feature>
<accession>A0A2W1JM53</accession>
<name>A0A2W1JM53_9CYAN</name>
<dbReference type="EMBL" id="PQWO01000013">
    <property type="protein sequence ID" value="PZD71962.1"/>
    <property type="molecule type" value="Genomic_DNA"/>
</dbReference>
<gene>
    <name evidence="2" type="ORF">C1752_04326</name>
</gene>
<keyword evidence="1" id="KW-0472">Membrane</keyword>
<reference evidence="2 3" key="1">
    <citation type="journal article" date="2018" name="Sci. Rep.">
        <title>A novel species of the marine cyanobacterium Acaryochloris with a unique pigment content and lifestyle.</title>
        <authorList>
            <person name="Partensky F."/>
            <person name="Six C."/>
            <person name="Ratin M."/>
            <person name="Garczarek L."/>
            <person name="Vaulot D."/>
            <person name="Probert I."/>
            <person name="Calteau A."/>
            <person name="Gourvil P."/>
            <person name="Marie D."/>
            <person name="Grebert T."/>
            <person name="Bouchier C."/>
            <person name="Le Panse S."/>
            <person name="Gachenot M."/>
            <person name="Rodriguez F."/>
            <person name="Garrido J.L."/>
        </authorList>
    </citation>
    <scope>NUCLEOTIDE SEQUENCE [LARGE SCALE GENOMIC DNA]</scope>
    <source>
        <strain evidence="2 3">RCC1774</strain>
    </source>
</reference>
<dbReference type="InterPro" id="IPR052948">
    <property type="entry name" value="Low_temp-induced_all0457"/>
</dbReference>
<feature type="transmembrane region" description="Helical" evidence="1">
    <location>
        <begin position="100"/>
        <end position="122"/>
    </location>
</feature>
<proteinExistence type="predicted"/>
<protein>
    <recommendedName>
        <fullName evidence="4">DUF1269 domain-containing protein</fullName>
    </recommendedName>
</protein>
<dbReference type="Proteomes" id="UP000248857">
    <property type="component" value="Unassembled WGS sequence"/>
</dbReference>
<dbReference type="PANTHER" id="PTHR36109">
    <property type="entry name" value="MEMBRANE PROTEIN-RELATED"/>
    <property type="match status" value="1"/>
</dbReference>
<dbReference type="AlphaFoldDB" id="A0A2W1JM53"/>
<dbReference type="PANTHER" id="PTHR36109:SF1">
    <property type="entry name" value="SLR0613 PROTEIN"/>
    <property type="match status" value="1"/>
</dbReference>
<sequence>MSSNYLIAVLPDRMEAEAAYTALESAHVPLEQVSLLGRGYKSADEFGFINPSEPAQKQALGMIYVLVPFGCILGSTFHLMTGAEMFPWAYPTVSHILGGLVGALFGASGGFFVGGGVGLLVGGGDALRYRNRLDAGKYLIVVKGAETLTYKATDILRQFELENIQGYVEPES</sequence>